<proteinExistence type="predicted"/>
<dbReference type="OrthoDB" id="99480at2"/>
<gene>
    <name evidence="1" type="ORF">DWB61_14985</name>
</gene>
<comment type="caution">
    <text evidence="1">The sequence shown here is derived from an EMBL/GenBank/DDBJ whole genome shotgun (WGS) entry which is preliminary data.</text>
</comment>
<dbReference type="RefSeq" id="WP_125031700.1">
    <property type="nucleotide sequence ID" value="NZ_JAPXVP010000017.1"/>
</dbReference>
<organism evidence="1 2">
    <name type="scientific">Ancylomarina euxinus</name>
    <dbReference type="NCBI Taxonomy" id="2283627"/>
    <lineage>
        <taxon>Bacteria</taxon>
        <taxon>Pseudomonadati</taxon>
        <taxon>Bacteroidota</taxon>
        <taxon>Bacteroidia</taxon>
        <taxon>Marinilabiliales</taxon>
        <taxon>Marinifilaceae</taxon>
        <taxon>Ancylomarina</taxon>
    </lineage>
</organism>
<reference evidence="1 2" key="1">
    <citation type="submission" date="2018-07" db="EMBL/GenBank/DDBJ databases">
        <title>Draft genome sequence of Ancylomarina sp. M1P.</title>
        <authorList>
            <person name="Yadav S."/>
            <person name="Villanueva L."/>
            <person name="Damste J.S.S."/>
        </authorList>
    </citation>
    <scope>NUCLEOTIDE SEQUENCE [LARGE SCALE GENOMIC DNA]</scope>
    <source>
        <strain evidence="1 2">M1P</strain>
    </source>
</reference>
<evidence type="ECO:0000313" key="1">
    <source>
        <dbReference type="EMBL" id="RRG19515.1"/>
    </source>
</evidence>
<dbReference type="EMBL" id="QQWG01000019">
    <property type="protein sequence ID" value="RRG19515.1"/>
    <property type="molecule type" value="Genomic_DNA"/>
</dbReference>
<sequence length="277" mass="31521">MIRKTKGLKLIMQFCICSSILFISSCRTYYGDGLAGGIYTHMQSPMAEDEESVSRNYFGGKYNQDVNYYENEKNESAELSYHYAVSEEHLTYAIGAFGFLGNYQVKNLPSKFEDLNGDHSYYGGGVRAKVAYNIPLSSKTHWRVIGLQSSWHIERGDYTRFKDKLRQLENIENGDAINSGINTTHDFSNLSFYPYTEFAIKMGESWQLTPQFGFGFRLNELIALRGFAGLNISYKGLHIWGTVQDVGMSLDRVLLSDFSSRQMGNNNHFQLGMAFSF</sequence>
<keyword evidence="2" id="KW-1185">Reference proteome</keyword>
<dbReference type="Proteomes" id="UP000285794">
    <property type="component" value="Unassembled WGS sequence"/>
</dbReference>
<protein>
    <submittedName>
        <fullName evidence="1">Uncharacterized protein</fullName>
    </submittedName>
</protein>
<dbReference type="AlphaFoldDB" id="A0A425XXR9"/>
<accession>A0A425XXR9</accession>
<evidence type="ECO:0000313" key="2">
    <source>
        <dbReference type="Proteomes" id="UP000285794"/>
    </source>
</evidence>
<dbReference type="PROSITE" id="PS51257">
    <property type="entry name" value="PROKAR_LIPOPROTEIN"/>
    <property type="match status" value="1"/>
</dbReference>
<name>A0A425XXR9_9BACT</name>